<name>A0A0B6YBE7_9EUPU</name>
<protein>
    <submittedName>
        <fullName evidence="1">Uncharacterized protein</fullName>
    </submittedName>
</protein>
<dbReference type="AlphaFoldDB" id="A0A0B6YBE7"/>
<feature type="non-terminal residue" evidence="1">
    <location>
        <position position="148"/>
    </location>
</feature>
<gene>
    <name evidence="1" type="primary">ORF18109</name>
</gene>
<reference evidence="1" key="1">
    <citation type="submission" date="2014-12" db="EMBL/GenBank/DDBJ databases">
        <title>Insight into the proteome of Arion vulgaris.</title>
        <authorList>
            <person name="Aradska J."/>
            <person name="Bulat T."/>
            <person name="Smidak R."/>
            <person name="Sarate P."/>
            <person name="Gangsoo J."/>
            <person name="Sialana F."/>
            <person name="Bilban M."/>
            <person name="Lubec G."/>
        </authorList>
    </citation>
    <scope>NUCLEOTIDE SEQUENCE</scope>
    <source>
        <tissue evidence="1">Skin</tissue>
    </source>
</reference>
<proteinExistence type="predicted"/>
<organism evidence="1">
    <name type="scientific">Arion vulgaris</name>
    <dbReference type="NCBI Taxonomy" id="1028688"/>
    <lineage>
        <taxon>Eukaryota</taxon>
        <taxon>Metazoa</taxon>
        <taxon>Spiralia</taxon>
        <taxon>Lophotrochozoa</taxon>
        <taxon>Mollusca</taxon>
        <taxon>Gastropoda</taxon>
        <taxon>Heterobranchia</taxon>
        <taxon>Euthyneura</taxon>
        <taxon>Panpulmonata</taxon>
        <taxon>Eupulmonata</taxon>
        <taxon>Stylommatophora</taxon>
        <taxon>Helicina</taxon>
        <taxon>Arionoidea</taxon>
        <taxon>Arionidae</taxon>
        <taxon>Arion</taxon>
    </lineage>
</organism>
<feature type="non-terminal residue" evidence="1">
    <location>
        <position position="1"/>
    </location>
</feature>
<sequence>SADDEHHYIVTVATRRQTWERIIAALLSLLLQSSSQDIVLLTGTALAMTFNYAPTIDMTQNGCQSVLSVLSCGVTYFTFAGMEFDIQKLMCNVPSDVSVPMTAFVKGILSSCDKEAISLGHKPLLLLLLPGILQLCHGPSIHHYLAFQ</sequence>
<accession>A0A0B6YBE7</accession>
<evidence type="ECO:0000313" key="1">
    <source>
        <dbReference type="EMBL" id="CEK52810.1"/>
    </source>
</evidence>
<dbReference type="EMBL" id="HACG01005945">
    <property type="protein sequence ID" value="CEK52810.1"/>
    <property type="molecule type" value="Transcribed_RNA"/>
</dbReference>